<organism evidence="1 2">
    <name type="scientific">Branchiibius hedensis</name>
    <dbReference type="NCBI Taxonomy" id="672460"/>
    <lineage>
        <taxon>Bacteria</taxon>
        <taxon>Bacillati</taxon>
        <taxon>Actinomycetota</taxon>
        <taxon>Actinomycetes</taxon>
        <taxon>Micrococcales</taxon>
        <taxon>Dermacoccaceae</taxon>
        <taxon>Branchiibius</taxon>
    </lineage>
</organism>
<dbReference type="SUPFAM" id="SSF101386">
    <property type="entry name" value="all-alpha NTP pyrophosphatases"/>
    <property type="match status" value="1"/>
</dbReference>
<name>A0A2Y8ZRP5_9MICO</name>
<dbReference type="GO" id="GO:0006253">
    <property type="term" value="P:dCTP catabolic process"/>
    <property type="evidence" value="ECO:0007669"/>
    <property type="project" value="TreeGrafter"/>
</dbReference>
<dbReference type="EMBL" id="UESZ01000001">
    <property type="protein sequence ID" value="SSA35041.1"/>
    <property type="molecule type" value="Genomic_DNA"/>
</dbReference>
<dbReference type="GO" id="GO:0042262">
    <property type="term" value="P:DNA protection"/>
    <property type="evidence" value="ECO:0007669"/>
    <property type="project" value="TreeGrafter"/>
</dbReference>
<sequence length="148" mass="16500">MRVGACPGKEARRAAITFGTLLTGYDGDGHTRCVSDLQEIRDAVRQFIAERDWQQFQDPKSLLLALVGEVGELAELVQWLPAEEARSRIAKEPLHTRVAEEMADVLIYLVGMADQCNIDLHEAALAKVERNSRKYPVSEFLGEAPHRG</sequence>
<dbReference type="Pfam" id="PF12643">
    <property type="entry name" value="MazG-like"/>
    <property type="match status" value="1"/>
</dbReference>
<accession>A0A2Y8ZRP5</accession>
<reference evidence="2" key="1">
    <citation type="submission" date="2016-10" db="EMBL/GenBank/DDBJ databases">
        <authorList>
            <person name="Varghese N."/>
            <person name="Submissions S."/>
        </authorList>
    </citation>
    <scope>NUCLEOTIDE SEQUENCE [LARGE SCALE GENOMIC DNA]</scope>
    <source>
        <strain evidence="2">DSM 22951</strain>
    </source>
</reference>
<dbReference type="GO" id="GO:0047840">
    <property type="term" value="F:dCTP diphosphatase activity"/>
    <property type="evidence" value="ECO:0007669"/>
    <property type="project" value="TreeGrafter"/>
</dbReference>
<evidence type="ECO:0000313" key="1">
    <source>
        <dbReference type="EMBL" id="SSA35041.1"/>
    </source>
</evidence>
<dbReference type="CDD" id="cd11537">
    <property type="entry name" value="NTP-PPase_RS21-C6_like"/>
    <property type="match status" value="1"/>
</dbReference>
<dbReference type="GO" id="GO:0005829">
    <property type="term" value="C:cytosol"/>
    <property type="evidence" value="ECO:0007669"/>
    <property type="project" value="TreeGrafter"/>
</dbReference>
<dbReference type="Gene3D" id="1.10.287.1080">
    <property type="entry name" value="MazG-like"/>
    <property type="match status" value="1"/>
</dbReference>
<dbReference type="InterPro" id="IPR052555">
    <property type="entry name" value="dCTP_Pyrophosphatase"/>
</dbReference>
<evidence type="ECO:0000313" key="2">
    <source>
        <dbReference type="Proteomes" id="UP000250028"/>
    </source>
</evidence>
<proteinExistence type="predicted"/>
<gene>
    <name evidence="1" type="ORF">SAMN04489750_2376</name>
</gene>
<protein>
    <submittedName>
        <fullName evidence="1">NTP pyrophosphatase, house-cleaning of non-canonical NTPs</fullName>
    </submittedName>
</protein>
<dbReference type="PANTHER" id="PTHR46523">
    <property type="entry name" value="DCTP PYROPHOSPHATASE 1"/>
    <property type="match status" value="1"/>
</dbReference>
<dbReference type="AlphaFoldDB" id="A0A2Y8ZRP5"/>
<dbReference type="InterPro" id="IPR025984">
    <property type="entry name" value="DCTPP"/>
</dbReference>
<dbReference type="PANTHER" id="PTHR46523:SF1">
    <property type="entry name" value="DCTP PYROPHOSPHATASE 1"/>
    <property type="match status" value="1"/>
</dbReference>
<dbReference type="Proteomes" id="UP000250028">
    <property type="component" value="Unassembled WGS sequence"/>
</dbReference>
<keyword evidence="2" id="KW-1185">Reference proteome</keyword>